<sequence length="587" mass="66457">MPPHHGKKQSKNISKAVRMGKVEKPLKQKPSPNRELSQRELKRALVHANVLRNYQHPDEELIAWMRKKASLEPLKPSSLVSSFQPAAREAVPSESRTQVAVVPTTMPPVSLGNTVPGASNVPKTYDWEEKAQGIIVRDRLTLDKDWSKTTWKQKSSNIARLKLLKDDGYDITPLEGKVSASQIIDALLTHIKARKQRTAPILRSGAVASIDESENESEQPEKYGFPTGVADDGHGGFMVVPLSRVVNNGNLSGKNSPSRNFRQQNQTLVMSRFRSKEESYENQEIIWEKRKHTHEDDNQPDWHEKRPQLHLHEIYAQQITYSAPKHNASSCTCGFSPSKLVRIATSEQVEKAFKVQAFELVKWRASRGIFAASREARRVFRSCVIPSDERSPSAPKLFVDPRKPAKPCRIVFTEHYAPAFQPSGSHVYMGSIGLDYIREEIKYLSYNRGKDGSYQIRDHEQREDQEGDTVMGHVDWREEPFRHDIHLSSNGEHVAIIDGEPRALVGLLNHLSKNELMHLGRWNYGDIKKDVEHGRDPEMKVLHNDSLPLNLSKATDSALKQIGGMLKAIQDTGGLEVRVGVVHQWKR</sequence>
<feature type="region of interest" description="Disordered" evidence="1">
    <location>
        <begin position="1"/>
        <end position="39"/>
    </location>
</feature>
<dbReference type="KEGG" id="pte:PTT_00158"/>
<accession>E3RCB8</accession>
<dbReference type="AlphaFoldDB" id="E3RCB8"/>
<reference evidence="2 3" key="1">
    <citation type="journal article" date="2010" name="Genome Biol.">
        <title>A first genome assembly of the barley fungal pathogen Pyrenophora teres f. teres.</title>
        <authorList>
            <person name="Ellwood S.R."/>
            <person name="Liu Z."/>
            <person name="Syme R.A."/>
            <person name="Lai Z."/>
            <person name="Hane J.K."/>
            <person name="Keiper F."/>
            <person name="Moffat C.S."/>
            <person name="Oliver R.P."/>
            <person name="Friesen T.L."/>
        </authorList>
    </citation>
    <scope>NUCLEOTIDE SEQUENCE [LARGE SCALE GENOMIC DNA]</scope>
    <source>
        <strain evidence="2 3">0-1</strain>
    </source>
</reference>
<dbReference type="OrthoDB" id="3795771at2759"/>
<proteinExistence type="predicted"/>
<evidence type="ECO:0000313" key="3">
    <source>
        <dbReference type="Proteomes" id="UP000001067"/>
    </source>
</evidence>
<feature type="compositionally biased region" description="Basic residues" evidence="1">
    <location>
        <begin position="1"/>
        <end position="10"/>
    </location>
</feature>
<dbReference type="EMBL" id="GL531787">
    <property type="protein sequence ID" value="EFQ96637.1"/>
    <property type="molecule type" value="Genomic_DNA"/>
</dbReference>
<organism evidence="3">
    <name type="scientific">Pyrenophora teres f. teres (strain 0-1)</name>
    <name type="common">Barley net blotch fungus</name>
    <name type="synonym">Drechslera teres f. teres</name>
    <dbReference type="NCBI Taxonomy" id="861557"/>
    <lineage>
        <taxon>Eukaryota</taxon>
        <taxon>Fungi</taxon>
        <taxon>Dikarya</taxon>
        <taxon>Ascomycota</taxon>
        <taxon>Pezizomycotina</taxon>
        <taxon>Dothideomycetes</taxon>
        <taxon>Pleosporomycetidae</taxon>
        <taxon>Pleosporales</taxon>
        <taxon>Pleosporineae</taxon>
        <taxon>Pleosporaceae</taxon>
        <taxon>Pyrenophora</taxon>
    </lineage>
</organism>
<evidence type="ECO:0000256" key="1">
    <source>
        <dbReference type="SAM" id="MobiDB-lite"/>
    </source>
</evidence>
<protein>
    <submittedName>
        <fullName evidence="2">Uncharacterized protein</fullName>
    </submittedName>
</protein>
<gene>
    <name evidence="2" type="ORF">PTT_00158</name>
</gene>
<evidence type="ECO:0000313" key="2">
    <source>
        <dbReference type="EMBL" id="EFQ96637.1"/>
    </source>
</evidence>
<keyword evidence="3" id="KW-1185">Reference proteome</keyword>
<name>E3RCB8_PYRTT</name>
<dbReference type="Proteomes" id="UP000001067">
    <property type="component" value="Unassembled WGS sequence"/>
</dbReference>
<dbReference type="HOGENOM" id="CLU_037032_0_0_1"/>